<accession>A0ABY8QMS6</accession>
<evidence type="ECO:0000313" key="3">
    <source>
        <dbReference type="Proteomes" id="UP001241605"/>
    </source>
</evidence>
<sequence>MIAATTVSTAAQETCGGIYTVQRGDSLSLIADKLYKDVGQWTAIYRNNIDIIPSPDSIRVGQSYRMPCIDGLPTGLKGGTVIDKTSVAAPRITAAAAPVTAQDELAQRQREAEERGKGVDVRLLAGDDFRPFTNRLQMSSGMITDLVNRAFVADDSTGKHKFYWINDRSVHLDPMLSDGMVDLAFPWKKPQCAEGDTASICTDYVYSEPMFEMLVVLFTAKGRPVTFNSEADLAGMRVCSPLGHDAGSRQGGASYLTKAGARLQQPVTAEECFERLVSGAADAVAMNEFTGRVVLKDMGLSAQVELMLRRPLAIEGLHVVAHKSNPRAEALIGAFDAGLAEMRESGEYLSVIDTHMSSIWAGL</sequence>
<dbReference type="PANTHER" id="PTHR34700:SF4">
    <property type="entry name" value="PHAGE-LIKE ELEMENT PBSX PROTEIN XKDP"/>
    <property type="match status" value="1"/>
</dbReference>
<name>A0ABY8QMS6_9RHOB</name>
<dbReference type="InterPro" id="IPR018392">
    <property type="entry name" value="LysM"/>
</dbReference>
<dbReference type="SUPFAM" id="SSF53850">
    <property type="entry name" value="Periplasmic binding protein-like II"/>
    <property type="match status" value="1"/>
</dbReference>
<dbReference type="CDD" id="cd00118">
    <property type="entry name" value="LysM"/>
    <property type="match status" value="1"/>
</dbReference>
<gene>
    <name evidence="2" type="ORF">QF118_09490</name>
</gene>
<organism evidence="2 3">
    <name type="scientific">Tropicibacter oceani</name>
    <dbReference type="NCBI Taxonomy" id="3058420"/>
    <lineage>
        <taxon>Bacteria</taxon>
        <taxon>Pseudomonadati</taxon>
        <taxon>Pseudomonadota</taxon>
        <taxon>Alphaproteobacteria</taxon>
        <taxon>Rhodobacterales</taxon>
        <taxon>Roseobacteraceae</taxon>
        <taxon>Tropicibacter</taxon>
    </lineage>
</organism>
<dbReference type="SMART" id="SM00257">
    <property type="entry name" value="LysM"/>
    <property type="match status" value="1"/>
</dbReference>
<evidence type="ECO:0000313" key="2">
    <source>
        <dbReference type="EMBL" id="WGW05758.1"/>
    </source>
</evidence>
<dbReference type="Gene3D" id="3.40.190.10">
    <property type="entry name" value="Periplasmic binding protein-like II"/>
    <property type="match status" value="2"/>
</dbReference>
<feature type="domain" description="LysM" evidence="1">
    <location>
        <begin position="17"/>
        <end position="66"/>
    </location>
</feature>
<proteinExistence type="predicted"/>
<dbReference type="PANTHER" id="PTHR34700">
    <property type="entry name" value="POTASSIUM BINDING PROTEIN KBP"/>
    <property type="match status" value="1"/>
</dbReference>
<dbReference type="PROSITE" id="PS51782">
    <property type="entry name" value="LYSM"/>
    <property type="match status" value="1"/>
</dbReference>
<dbReference type="Proteomes" id="UP001241605">
    <property type="component" value="Chromosome"/>
</dbReference>
<dbReference type="EMBL" id="CP124616">
    <property type="protein sequence ID" value="WGW05758.1"/>
    <property type="molecule type" value="Genomic_DNA"/>
</dbReference>
<dbReference type="InterPro" id="IPR052196">
    <property type="entry name" value="Bact_Kbp"/>
</dbReference>
<keyword evidence="3" id="KW-1185">Reference proteome</keyword>
<dbReference type="Gene3D" id="3.10.350.10">
    <property type="entry name" value="LysM domain"/>
    <property type="match status" value="1"/>
</dbReference>
<dbReference type="Pfam" id="PF01476">
    <property type="entry name" value="LysM"/>
    <property type="match status" value="1"/>
</dbReference>
<reference evidence="2 3" key="1">
    <citation type="submission" date="2023-05" db="EMBL/GenBank/DDBJ databases">
        <title>YMD87, complete Genome.</title>
        <authorList>
            <person name="Zhang J."/>
            <person name="Xu X."/>
        </authorList>
    </citation>
    <scope>NUCLEOTIDE SEQUENCE [LARGE SCALE GENOMIC DNA]</scope>
    <source>
        <strain evidence="2 3">YMD87</strain>
    </source>
</reference>
<evidence type="ECO:0000259" key="1">
    <source>
        <dbReference type="PROSITE" id="PS51782"/>
    </source>
</evidence>
<protein>
    <submittedName>
        <fullName evidence="2">Transporter substrate-binding domain-containing protein</fullName>
    </submittedName>
</protein>
<dbReference type="RefSeq" id="WP_282302382.1">
    <property type="nucleotide sequence ID" value="NZ_CP124616.1"/>
</dbReference>
<dbReference type="InterPro" id="IPR036779">
    <property type="entry name" value="LysM_dom_sf"/>
</dbReference>